<feature type="non-terminal residue" evidence="1">
    <location>
        <position position="1"/>
    </location>
</feature>
<accession>A0A9Q4DKU0</accession>
<reference evidence="1" key="2">
    <citation type="submission" date="2022-12" db="EMBL/GenBank/DDBJ databases">
        <authorList>
            <person name="Kardos G."/>
            <person name="Sarkozi R."/>
            <person name="Laczko L."/>
            <person name="Marton S."/>
            <person name="Makrai L."/>
            <person name="Banyai K."/>
            <person name="Fodor L."/>
        </authorList>
    </citation>
    <scope>NUCLEOTIDE SEQUENCE</scope>
    <source>
        <strain evidence="1">84/14</strain>
    </source>
</reference>
<sequence length="77" mass="9049">KTKHIDVRYYFPRHLIDGGKVAFKKVHTRENCADINETSYSREDAMVFRFYWLAVAMMNGHGQGIRKTIVKVEFVDI</sequence>
<protein>
    <submittedName>
        <fullName evidence="1">Uncharacterized protein</fullName>
    </submittedName>
</protein>
<comment type="caution">
    <text evidence="1">The sequence shown here is derived from an EMBL/GenBank/DDBJ whole genome shotgun (WGS) entry which is preliminary data.</text>
</comment>
<name>A0A9Q4DKU0_ACTPL</name>
<evidence type="ECO:0000313" key="2">
    <source>
        <dbReference type="Proteomes" id="UP001077788"/>
    </source>
</evidence>
<organism evidence="1 2">
    <name type="scientific">Actinobacillus pleuropneumoniae</name>
    <name type="common">Haemophilus pleuropneumoniae</name>
    <dbReference type="NCBI Taxonomy" id="715"/>
    <lineage>
        <taxon>Bacteria</taxon>
        <taxon>Pseudomonadati</taxon>
        <taxon>Pseudomonadota</taxon>
        <taxon>Gammaproteobacteria</taxon>
        <taxon>Pasteurellales</taxon>
        <taxon>Pasteurellaceae</taxon>
        <taxon>Actinobacillus</taxon>
    </lineage>
</organism>
<reference evidence="1" key="1">
    <citation type="journal article" date="2021" name="Vet Sci">
        <title>O-Serogroups and Pathovirotypes of Escherichia coli Isolated from Post-Weaning Piglets Showing Diarrhoea and/or Oedema in South Korea.</title>
        <authorList>
            <person name="Byun J.W."/>
            <person name="Moon B.Y."/>
            <person name="Do K.H."/>
            <person name="Lee K."/>
            <person name="Lee H.Y."/>
            <person name="Kim W.I."/>
            <person name="So B."/>
            <person name="Lee W.K."/>
        </authorList>
    </citation>
    <scope>NUCLEOTIDE SEQUENCE</scope>
    <source>
        <strain evidence="1">84/14</strain>
    </source>
</reference>
<evidence type="ECO:0000313" key="1">
    <source>
        <dbReference type="EMBL" id="MCY6524944.1"/>
    </source>
</evidence>
<dbReference type="Proteomes" id="UP001077788">
    <property type="component" value="Unassembled WGS sequence"/>
</dbReference>
<gene>
    <name evidence="1" type="ORF">OYG11_12115</name>
</gene>
<dbReference type="AlphaFoldDB" id="A0A9Q4DKU0"/>
<dbReference type="RefSeq" id="WP_267992180.1">
    <property type="nucleotide sequence ID" value="NZ_JAPQFC010000807.1"/>
</dbReference>
<dbReference type="EMBL" id="JAPQFC010000807">
    <property type="protein sequence ID" value="MCY6524944.1"/>
    <property type="molecule type" value="Genomic_DNA"/>
</dbReference>
<proteinExistence type="predicted"/>